<gene>
    <name evidence="1" type="ORF">EV182_007710</name>
</gene>
<reference evidence="1" key="1">
    <citation type="submission" date="2022-06" db="EMBL/GenBank/DDBJ databases">
        <title>Phylogenomic reconstructions and comparative analyses of Kickxellomycotina fungi.</title>
        <authorList>
            <person name="Reynolds N.K."/>
            <person name="Stajich J.E."/>
            <person name="Barry K."/>
            <person name="Grigoriev I.V."/>
            <person name="Crous P."/>
            <person name="Smith M.E."/>
        </authorList>
    </citation>
    <scope>NUCLEOTIDE SEQUENCE</scope>
    <source>
        <strain evidence="1">RSA 2271</strain>
    </source>
</reference>
<dbReference type="EMBL" id="JAMZIH010003676">
    <property type="protein sequence ID" value="KAJ1676673.1"/>
    <property type="molecule type" value="Genomic_DNA"/>
</dbReference>
<proteinExistence type="predicted"/>
<feature type="non-terminal residue" evidence="1">
    <location>
        <position position="281"/>
    </location>
</feature>
<dbReference type="Proteomes" id="UP001145114">
    <property type="component" value="Unassembled WGS sequence"/>
</dbReference>
<sequence length="281" mass="31014">MPLFTPEGDLSGDGDYDPVVNKGLEALNKGFQMFGVSHQSSWRSKLNTSKFLSNKSGTSLLAILDQVRRDQNLQQFARNTLHENPFINLLRVAGKTVSKYAAQWKVAPDSTAIGMKLKELYMVTTHILASTPELDFSLMHGLSAASSLSTILSPLSTAYQARLLRAVWAVVLTFYLLAGSPELKFPDSVAPSPASGSNIEHWESIRARAVASNDPHVAKVIRALWRGSTMLAYPLSIEEQVVLHQWQQNGGPLGYTWPPIPDWTSLAERTLEQVKNSDHMA</sequence>
<accession>A0ACC1HND7</accession>
<comment type="caution">
    <text evidence="1">The sequence shown here is derived from an EMBL/GenBank/DDBJ whole genome shotgun (WGS) entry which is preliminary data.</text>
</comment>
<keyword evidence="2" id="KW-1185">Reference proteome</keyword>
<organism evidence="1 2">
    <name type="scientific">Spiromyces aspiralis</name>
    <dbReference type="NCBI Taxonomy" id="68401"/>
    <lineage>
        <taxon>Eukaryota</taxon>
        <taxon>Fungi</taxon>
        <taxon>Fungi incertae sedis</taxon>
        <taxon>Zoopagomycota</taxon>
        <taxon>Kickxellomycotina</taxon>
        <taxon>Kickxellomycetes</taxon>
        <taxon>Kickxellales</taxon>
        <taxon>Kickxellaceae</taxon>
        <taxon>Spiromyces</taxon>
    </lineage>
</organism>
<evidence type="ECO:0000313" key="2">
    <source>
        <dbReference type="Proteomes" id="UP001145114"/>
    </source>
</evidence>
<name>A0ACC1HND7_9FUNG</name>
<evidence type="ECO:0000313" key="1">
    <source>
        <dbReference type="EMBL" id="KAJ1676673.1"/>
    </source>
</evidence>
<protein>
    <submittedName>
        <fullName evidence="1">Uncharacterized protein</fullName>
    </submittedName>
</protein>